<dbReference type="AlphaFoldDB" id="A0A0M3HSI3"/>
<reference evidence="5" key="1">
    <citation type="submission" date="2017-02" db="UniProtKB">
        <authorList>
            <consortium name="WormBaseParasite"/>
        </authorList>
    </citation>
    <scope>IDENTIFICATION</scope>
</reference>
<dbReference type="InterPro" id="IPR016093">
    <property type="entry name" value="MIR_motif"/>
</dbReference>
<keyword evidence="2" id="KW-0677">Repeat</keyword>
<organism evidence="4 5">
    <name type="scientific">Ascaris lumbricoides</name>
    <name type="common">Giant roundworm</name>
    <dbReference type="NCBI Taxonomy" id="6252"/>
    <lineage>
        <taxon>Eukaryota</taxon>
        <taxon>Metazoa</taxon>
        <taxon>Ecdysozoa</taxon>
        <taxon>Nematoda</taxon>
        <taxon>Chromadorea</taxon>
        <taxon>Rhabditida</taxon>
        <taxon>Spirurina</taxon>
        <taxon>Ascaridomorpha</taxon>
        <taxon>Ascaridoidea</taxon>
        <taxon>Ascarididae</taxon>
        <taxon>Ascaris</taxon>
    </lineage>
</organism>
<feature type="domain" description="MIR" evidence="3">
    <location>
        <begin position="135"/>
        <end position="191"/>
    </location>
</feature>
<feature type="domain" description="MIR" evidence="3">
    <location>
        <begin position="51"/>
        <end position="105"/>
    </location>
</feature>
<accession>A0A0M3HSI3</accession>
<evidence type="ECO:0000313" key="5">
    <source>
        <dbReference type="WBParaSite" id="ALUE_0000543301-mRNA-1"/>
    </source>
</evidence>
<sequence length="255" mass="28488">MSPYHTYRSGDLCGCFSPPILIEKIEVRFELSMRRIGFVCLMFVVLVYADDGYVTCGSVIKLRNNNDGLRLHSHDVKYGSGSGQQSVTGMMETDDVNSHWQILPRASIVMREWDCIKCHTISADVAALKGKCKRGDEIKCGDKIRLMHLTTKCLLHSHMFNAPLSRSNQEVSCFGRDGEGDSGDHWIVLCNTEEWLRGEPIRLKHEDTGKFLASSGQQYGRPISGQGEVVGVSSPGNSAYWKTVEGVYMIKSKDM</sequence>
<dbReference type="Proteomes" id="UP000036681">
    <property type="component" value="Unplaced"/>
</dbReference>
<dbReference type="PANTHER" id="PTHR46809">
    <property type="entry name" value="STROMAL CELL-DERIVED FACTOR 2-LIKE PROTEIN"/>
    <property type="match status" value="1"/>
</dbReference>
<keyword evidence="4" id="KW-1185">Reference proteome</keyword>
<dbReference type="Pfam" id="PF02815">
    <property type="entry name" value="MIR"/>
    <property type="match status" value="1"/>
</dbReference>
<dbReference type="SUPFAM" id="SSF82109">
    <property type="entry name" value="MIR domain"/>
    <property type="match status" value="1"/>
</dbReference>
<dbReference type="InterPro" id="IPR036300">
    <property type="entry name" value="MIR_dom_sf"/>
</dbReference>
<evidence type="ECO:0000256" key="1">
    <source>
        <dbReference type="ARBA" id="ARBA00022729"/>
    </source>
</evidence>
<proteinExistence type="predicted"/>
<dbReference type="PANTHER" id="PTHR46809:SF2">
    <property type="entry name" value="GH21273P"/>
    <property type="match status" value="1"/>
</dbReference>
<evidence type="ECO:0000313" key="4">
    <source>
        <dbReference type="Proteomes" id="UP000036681"/>
    </source>
</evidence>
<dbReference type="PROSITE" id="PS50919">
    <property type="entry name" value="MIR"/>
    <property type="match status" value="3"/>
</dbReference>
<dbReference type="SMART" id="SM00472">
    <property type="entry name" value="MIR"/>
    <property type="match status" value="3"/>
</dbReference>
<dbReference type="WBParaSite" id="ALUE_0000543301-mRNA-1">
    <property type="protein sequence ID" value="ALUE_0000543301-mRNA-1"/>
    <property type="gene ID" value="ALUE_0000543301"/>
</dbReference>
<dbReference type="Gene3D" id="2.80.10.50">
    <property type="match status" value="1"/>
</dbReference>
<protein>
    <submittedName>
        <fullName evidence="5">MIR domain-containing protein</fullName>
    </submittedName>
</protein>
<keyword evidence="1" id="KW-0732">Signal</keyword>
<feature type="domain" description="MIR" evidence="3">
    <location>
        <begin position="192"/>
        <end position="246"/>
    </location>
</feature>
<name>A0A0M3HSI3_ASCLU</name>
<evidence type="ECO:0000259" key="3">
    <source>
        <dbReference type="PROSITE" id="PS50919"/>
    </source>
</evidence>
<evidence type="ECO:0000256" key="2">
    <source>
        <dbReference type="ARBA" id="ARBA00022737"/>
    </source>
</evidence>